<evidence type="ECO:0000256" key="4">
    <source>
        <dbReference type="ARBA" id="ARBA00022737"/>
    </source>
</evidence>
<protein>
    <recommendedName>
        <fullName evidence="1">non-specific serine/threonine protein kinase</fullName>
        <ecNumber evidence="1">2.7.11.1</ecNumber>
    </recommendedName>
</protein>
<keyword evidence="6" id="KW-0378">Hydrolase</keyword>
<dbReference type="Gene3D" id="3.40.50.300">
    <property type="entry name" value="P-loop containing nucleotide triphosphate hydrolases"/>
    <property type="match status" value="2"/>
</dbReference>
<dbReference type="GO" id="GO:0016787">
    <property type="term" value="F:hydrolase activity"/>
    <property type="evidence" value="ECO:0007669"/>
    <property type="project" value="UniProtKB-KW"/>
</dbReference>
<dbReference type="PROSITE" id="PS51146">
    <property type="entry name" value="KAIC"/>
    <property type="match status" value="1"/>
</dbReference>
<evidence type="ECO:0000256" key="2">
    <source>
        <dbReference type="ARBA" id="ARBA00022553"/>
    </source>
</evidence>
<name>A0AAX4HSW8_9BACT</name>
<dbReference type="InterPro" id="IPR027417">
    <property type="entry name" value="P-loop_NTPase"/>
</dbReference>
<dbReference type="KEGG" id="psti:SOO65_07060"/>
<accession>A0AAX4HSW8</accession>
<dbReference type="Proteomes" id="UP001324634">
    <property type="component" value="Chromosome"/>
</dbReference>
<organism evidence="8 9">
    <name type="scientific">Peredibacter starrii</name>
    <dbReference type="NCBI Taxonomy" id="28202"/>
    <lineage>
        <taxon>Bacteria</taxon>
        <taxon>Pseudomonadati</taxon>
        <taxon>Bdellovibrionota</taxon>
        <taxon>Bacteriovoracia</taxon>
        <taxon>Bacteriovoracales</taxon>
        <taxon>Bacteriovoracaceae</taxon>
        <taxon>Peredibacter</taxon>
    </lineage>
</organism>
<dbReference type="PIRSF" id="PIRSF039117">
    <property type="entry name" value="KaiC"/>
    <property type="match status" value="1"/>
</dbReference>
<dbReference type="EMBL" id="CP139487">
    <property type="protein sequence ID" value="WPU66501.1"/>
    <property type="molecule type" value="Genomic_DNA"/>
</dbReference>
<proteinExistence type="predicted"/>
<keyword evidence="9" id="KW-1185">Reference proteome</keyword>
<evidence type="ECO:0000313" key="8">
    <source>
        <dbReference type="EMBL" id="WPU66501.1"/>
    </source>
</evidence>
<dbReference type="GO" id="GO:0005524">
    <property type="term" value="F:ATP binding"/>
    <property type="evidence" value="ECO:0007669"/>
    <property type="project" value="InterPro"/>
</dbReference>
<evidence type="ECO:0000313" key="9">
    <source>
        <dbReference type="Proteomes" id="UP001324634"/>
    </source>
</evidence>
<reference evidence="8 9" key="1">
    <citation type="submission" date="2023-11" db="EMBL/GenBank/DDBJ databases">
        <title>Peredibacter starrii A3.12.</title>
        <authorList>
            <person name="Mitchell R.J."/>
        </authorList>
    </citation>
    <scope>NUCLEOTIDE SEQUENCE [LARGE SCALE GENOMIC DNA]</scope>
    <source>
        <strain evidence="8 9">A3.12</strain>
    </source>
</reference>
<dbReference type="InterPro" id="IPR030665">
    <property type="entry name" value="KaiC"/>
</dbReference>
<keyword evidence="3" id="KW-0808">Transferase</keyword>
<dbReference type="EC" id="2.7.11.1" evidence="1"/>
<feature type="domain" description="KaiC" evidence="7">
    <location>
        <begin position="243"/>
        <end position="475"/>
    </location>
</feature>
<dbReference type="PANTHER" id="PTHR42926">
    <property type="match status" value="1"/>
</dbReference>
<dbReference type="RefSeq" id="WP_321398776.1">
    <property type="nucleotide sequence ID" value="NZ_CP139487.1"/>
</dbReference>
<evidence type="ECO:0000256" key="1">
    <source>
        <dbReference type="ARBA" id="ARBA00012513"/>
    </source>
</evidence>
<dbReference type="InterPro" id="IPR014774">
    <property type="entry name" value="KaiC-like_dom"/>
</dbReference>
<keyword evidence="5" id="KW-0418">Kinase</keyword>
<dbReference type="InterPro" id="IPR010624">
    <property type="entry name" value="KaiC_dom"/>
</dbReference>
<dbReference type="PANTHER" id="PTHR42926:SF1">
    <property type="entry name" value="CIRCADIAN CLOCK OSCILLATOR PROTEIN KAIC 1"/>
    <property type="match status" value="1"/>
</dbReference>
<keyword evidence="4" id="KW-0677">Repeat</keyword>
<gene>
    <name evidence="8" type="ORF">SOO65_07060</name>
</gene>
<evidence type="ECO:0000256" key="6">
    <source>
        <dbReference type="ARBA" id="ARBA00022801"/>
    </source>
</evidence>
<sequence>MPNELKKKIIKTKVHGLDEILGGGLIRGSIYLIDGPPGSGKTILGNQIIFNLATPKDPAAFITLLAEMHGKMLDHIGEMNYFNKSKVGIDISYYGAYHILEAGKLAALRKFLVDLIHAQNLKFIVIDGFKIVDYFSSVETESARFVHELSALASTTGCTLLLLNQGTKSLSPTSLEALVDGIIELKLIDTGLRTIREIQIYKMRGLDQNKGHHVFNISADGIKIFTRTESRKMGRSIFKNSHSNLKFGIKCLDEMLIGGIKAGSTTSLIGPPGSGKTFFGLKFLEEGLKLGETCVFFGFYEEPSQLVTKAASIGIDLTPYLENQRLIVFWCPPTENLIDEISETLMNLITKHSASRVFVDGIDGIKMSSVYPERFSKYVAALSILLRYSGATSLLTEETSFNNDLSLKQGEHSALIENIISLRYVNVFSKLHRLIAILKVRESPYDTSSREFSISSQGIDVNQNSFFADEVVEHKNPRTL</sequence>
<evidence type="ECO:0000256" key="3">
    <source>
        <dbReference type="ARBA" id="ARBA00022679"/>
    </source>
</evidence>
<evidence type="ECO:0000256" key="5">
    <source>
        <dbReference type="ARBA" id="ARBA00022777"/>
    </source>
</evidence>
<dbReference type="GO" id="GO:0004674">
    <property type="term" value="F:protein serine/threonine kinase activity"/>
    <property type="evidence" value="ECO:0007669"/>
    <property type="project" value="UniProtKB-EC"/>
</dbReference>
<dbReference type="Pfam" id="PF06745">
    <property type="entry name" value="ATPase"/>
    <property type="match status" value="2"/>
</dbReference>
<dbReference type="InterPro" id="IPR051347">
    <property type="entry name" value="Circadian_clock_KaiC-rel"/>
</dbReference>
<evidence type="ECO:0000259" key="7">
    <source>
        <dbReference type="PROSITE" id="PS51146"/>
    </source>
</evidence>
<dbReference type="AlphaFoldDB" id="A0AAX4HSW8"/>
<keyword evidence="2" id="KW-0597">Phosphoprotein</keyword>
<dbReference type="SUPFAM" id="SSF52540">
    <property type="entry name" value="P-loop containing nucleoside triphosphate hydrolases"/>
    <property type="match status" value="2"/>
</dbReference>